<evidence type="ECO:0000259" key="5">
    <source>
        <dbReference type="Pfam" id="PF17384"/>
    </source>
</evidence>
<dbReference type="CDD" id="cd01734">
    <property type="entry name" value="YlxS_C"/>
    <property type="match status" value="1"/>
</dbReference>
<accession>A0A1M6B4R9</accession>
<dbReference type="Pfam" id="PF02576">
    <property type="entry name" value="RimP_N"/>
    <property type="match status" value="1"/>
</dbReference>
<dbReference type="InterPro" id="IPR028989">
    <property type="entry name" value="RimP_N"/>
</dbReference>
<dbReference type="InterPro" id="IPR036847">
    <property type="entry name" value="RimP_C_sf"/>
</dbReference>
<proteinExistence type="inferred from homology"/>
<evidence type="ECO:0000313" key="7">
    <source>
        <dbReference type="Proteomes" id="UP000184529"/>
    </source>
</evidence>
<keyword evidence="2 3" id="KW-0690">Ribosome biogenesis</keyword>
<dbReference type="RefSeq" id="WP_072867003.1">
    <property type="nucleotide sequence ID" value="NZ_FQZM01000004.1"/>
</dbReference>
<dbReference type="Pfam" id="PF17384">
    <property type="entry name" value="DUF150_C"/>
    <property type="match status" value="1"/>
</dbReference>
<dbReference type="Gene3D" id="3.30.300.70">
    <property type="entry name" value="RimP-like superfamily, N-terminal"/>
    <property type="match status" value="1"/>
</dbReference>
<sequence length="155" mass="17286">MVRNKVVAAVEELATPLVTGLGLELVGVEYVKEGGRWYLRIFIDKPGGVTLDDCQAVSESLDPLLDEADPIPHSYHLEVSSPGIERPLKKPADFERFSGHRVQLTTFTPQDGQRKFTGRLEGLEDQMVVLILDDGQERRIPFSEVATARLKASWL</sequence>
<gene>
    <name evidence="3" type="primary">rimP</name>
    <name evidence="6" type="ORF">SAMN02745219_00303</name>
</gene>
<dbReference type="GO" id="GO:0000028">
    <property type="term" value="P:ribosomal small subunit assembly"/>
    <property type="evidence" value="ECO:0007669"/>
    <property type="project" value="TreeGrafter"/>
</dbReference>
<organism evidence="6 7">
    <name type="scientific">Desulfofundulus thermosubterraneus DSM 16057</name>
    <dbReference type="NCBI Taxonomy" id="1121432"/>
    <lineage>
        <taxon>Bacteria</taxon>
        <taxon>Bacillati</taxon>
        <taxon>Bacillota</taxon>
        <taxon>Clostridia</taxon>
        <taxon>Eubacteriales</taxon>
        <taxon>Peptococcaceae</taxon>
        <taxon>Desulfofundulus</taxon>
    </lineage>
</organism>
<dbReference type="InterPro" id="IPR035956">
    <property type="entry name" value="RimP_N_sf"/>
</dbReference>
<evidence type="ECO:0000259" key="4">
    <source>
        <dbReference type="Pfam" id="PF02576"/>
    </source>
</evidence>
<evidence type="ECO:0000256" key="1">
    <source>
        <dbReference type="ARBA" id="ARBA00022490"/>
    </source>
</evidence>
<dbReference type="Proteomes" id="UP000184529">
    <property type="component" value="Unassembled WGS sequence"/>
</dbReference>
<comment type="function">
    <text evidence="3">Required for maturation of 30S ribosomal subunits.</text>
</comment>
<dbReference type="PANTHER" id="PTHR33867">
    <property type="entry name" value="RIBOSOME MATURATION FACTOR RIMP"/>
    <property type="match status" value="1"/>
</dbReference>
<evidence type="ECO:0000256" key="3">
    <source>
        <dbReference type="HAMAP-Rule" id="MF_01077"/>
    </source>
</evidence>
<dbReference type="OrthoDB" id="9805006at2"/>
<dbReference type="HAMAP" id="MF_01077">
    <property type="entry name" value="RimP"/>
    <property type="match status" value="1"/>
</dbReference>
<keyword evidence="7" id="KW-1185">Reference proteome</keyword>
<dbReference type="STRING" id="1121432.SAMN02745219_00303"/>
<feature type="domain" description="Ribosome maturation factor RimP C-terminal" evidence="5">
    <location>
        <begin position="88"/>
        <end position="152"/>
    </location>
</feature>
<dbReference type="InterPro" id="IPR003728">
    <property type="entry name" value="Ribosome_maturation_RimP"/>
</dbReference>
<evidence type="ECO:0000313" key="6">
    <source>
        <dbReference type="EMBL" id="SHI43588.1"/>
    </source>
</evidence>
<dbReference type="InterPro" id="IPR028998">
    <property type="entry name" value="RimP_C"/>
</dbReference>
<dbReference type="GO" id="GO:0006412">
    <property type="term" value="P:translation"/>
    <property type="evidence" value="ECO:0007669"/>
    <property type="project" value="TreeGrafter"/>
</dbReference>
<dbReference type="PANTHER" id="PTHR33867:SF1">
    <property type="entry name" value="RIBOSOME MATURATION FACTOR RIMP"/>
    <property type="match status" value="1"/>
</dbReference>
<protein>
    <recommendedName>
        <fullName evidence="3">Ribosome maturation factor RimP</fullName>
    </recommendedName>
</protein>
<name>A0A1M6B4R9_9FIRM</name>
<reference evidence="7" key="1">
    <citation type="submission" date="2016-11" db="EMBL/GenBank/DDBJ databases">
        <authorList>
            <person name="Varghese N."/>
            <person name="Submissions S."/>
        </authorList>
    </citation>
    <scope>NUCLEOTIDE SEQUENCE [LARGE SCALE GENOMIC DNA]</scope>
    <source>
        <strain evidence="7">DSM 16057</strain>
    </source>
</reference>
<dbReference type="EMBL" id="FQZM01000004">
    <property type="protein sequence ID" value="SHI43588.1"/>
    <property type="molecule type" value="Genomic_DNA"/>
</dbReference>
<dbReference type="AlphaFoldDB" id="A0A1M6B4R9"/>
<dbReference type="Gene3D" id="2.30.30.180">
    <property type="entry name" value="Ribosome maturation factor RimP, C-terminal domain"/>
    <property type="match status" value="1"/>
</dbReference>
<keyword evidence="1 3" id="KW-0963">Cytoplasm</keyword>
<feature type="domain" description="Ribosome maturation factor RimP N-terminal" evidence="4">
    <location>
        <begin position="14"/>
        <end position="85"/>
    </location>
</feature>
<comment type="similarity">
    <text evidence="3">Belongs to the RimP family.</text>
</comment>
<comment type="subcellular location">
    <subcellularLocation>
        <location evidence="3">Cytoplasm</location>
    </subcellularLocation>
</comment>
<dbReference type="GO" id="GO:0005829">
    <property type="term" value="C:cytosol"/>
    <property type="evidence" value="ECO:0007669"/>
    <property type="project" value="TreeGrafter"/>
</dbReference>
<dbReference type="SUPFAM" id="SSF75420">
    <property type="entry name" value="YhbC-like, N-terminal domain"/>
    <property type="match status" value="1"/>
</dbReference>
<dbReference type="FunFam" id="3.30.300.70:FF:000001">
    <property type="entry name" value="Ribosome maturation factor RimP"/>
    <property type="match status" value="1"/>
</dbReference>
<dbReference type="SUPFAM" id="SSF74942">
    <property type="entry name" value="YhbC-like, C-terminal domain"/>
    <property type="match status" value="1"/>
</dbReference>
<evidence type="ECO:0000256" key="2">
    <source>
        <dbReference type="ARBA" id="ARBA00022517"/>
    </source>
</evidence>